<dbReference type="AlphaFoldDB" id="A0A1H1U1Y2"/>
<dbReference type="RefSeq" id="WP_090273664.1">
    <property type="nucleotide sequence ID" value="NZ_LT629748.1"/>
</dbReference>
<evidence type="ECO:0000313" key="3">
    <source>
        <dbReference type="Proteomes" id="UP000243426"/>
    </source>
</evidence>
<name>A0A1H1U1Y2_9GAMM</name>
<dbReference type="Proteomes" id="UP000243426">
    <property type="component" value="Chromosome I"/>
</dbReference>
<accession>A0A1H1U1Y2</accession>
<evidence type="ECO:0000256" key="1">
    <source>
        <dbReference type="SAM" id="MobiDB-lite"/>
    </source>
</evidence>
<dbReference type="OrthoDB" id="7030833at2"/>
<proteinExistence type="predicted"/>
<evidence type="ECO:0000313" key="2">
    <source>
        <dbReference type="EMBL" id="SDS66374.1"/>
    </source>
</evidence>
<dbReference type="EMBL" id="LT629748">
    <property type="protein sequence ID" value="SDS66374.1"/>
    <property type="molecule type" value="Genomic_DNA"/>
</dbReference>
<sequence>MDASETRDRSNRRLSVFSIIIVFSATMSISLPSHASDRSVERQTVFSDHNYTPRRSVNSMRSVMAEKERDGPVKAPKIERKTEKVKWLDARGTETEYRMYYQHDGITLDFASVCSNHRSGSITYRNCRKAARQWFGTKCNGGSSAGKMYCHARNAFRP</sequence>
<gene>
    <name evidence="2" type="ORF">SAMN05216198_2465</name>
</gene>
<reference evidence="3" key="1">
    <citation type="submission" date="2016-10" db="EMBL/GenBank/DDBJ databases">
        <authorList>
            <person name="Varghese N."/>
            <person name="Submissions S."/>
        </authorList>
    </citation>
    <scope>NUCLEOTIDE SEQUENCE [LARGE SCALE GENOMIC DNA]</scope>
    <source>
        <strain evidence="3">2SM5</strain>
    </source>
</reference>
<feature type="region of interest" description="Disordered" evidence="1">
    <location>
        <begin position="57"/>
        <end position="77"/>
    </location>
</feature>
<protein>
    <submittedName>
        <fullName evidence="2">Uncharacterized protein</fullName>
    </submittedName>
</protein>
<keyword evidence="3" id="KW-1185">Reference proteome</keyword>
<organism evidence="2 3">
    <name type="scientific">Halopseudomonas litoralis</name>
    <dbReference type="NCBI Taxonomy" id="797277"/>
    <lineage>
        <taxon>Bacteria</taxon>
        <taxon>Pseudomonadati</taxon>
        <taxon>Pseudomonadota</taxon>
        <taxon>Gammaproteobacteria</taxon>
        <taxon>Pseudomonadales</taxon>
        <taxon>Pseudomonadaceae</taxon>
        <taxon>Halopseudomonas</taxon>
    </lineage>
</organism>
<feature type="compositionally biased region" description="Basic and acidic residues" evidence="1">
    <location>
        <begin position="64"/>
        <end position="77"/>
    </location>
</feature>